<dbReference type="PANTHER" id="PTHR11108">
    <property type="entry name" value="FERROCHELATASE"/>
    <property type="match status" value="1"/>
</dbReference>
<dbReference type="Proteomes" id="UP000265964">
    <property type="component" value="Unassembled WGS sequence"/>
</dbReference>
<evidence type="ECO:0000256" key="9">
    <source>
        <dbReference type="HAMAP-Rule" id="MF_00323"/>
    </source>
</evidence>
<evidence type="ECO:0000256" key="5">
    <source>
        <dbReference type="ARBA" id="ARBA00023133"/>
    </source>
</evidence>
<evidence type="ECO:0000256" key="1">
    <source>
        <dbReference type="ARBA" id="ARBA00007718"/>
    </source>
</evidence>
<evidence type="ECO:0000256" key="7">
    <source>
        <dbReference type="ARBA" id="ARBA00023244"/>
    </source>
</evidence>
<dbReference type="GO" id="GO:0006783">
    <property type="term" value="P:heme biosynthetic process"/>
    <property type="evidence" value="ECO:0007669"/>
    <property type="project" value="UniProtKB-UniRule"/>
</dbReference>
<dbReference type="GO" id="GO:0005737">
    <property type="term" value="C:cytoplasm"/>
    <property type="evidence" value="ECO:0007669"/>
    <property type="project" value="UniProtKB-SubCell"/>
</dbReference>
<evidence type="ECO:0000256" key="6">
    <source>
        <dbReference type="ARBA" id="ARBA00023239"/>
    </source>
</evidence>
<dbReference type="EMBL" id="NRJF01000116">
    <property type="protein sequence ID" value="RIY34946.1"/>
    <property type="molecule type" value="Genomic_DNA"/>
</dbReference>
<comment type="caution">
    <text evidence="11">The sequence shown here is derived from an EMBL/GenBank/DDBJ whole genome shotgun (WGS) entry which is preliminary data.</text>
</comment>
<evidence type="ECO:0000256" key="8">
    <source>
        <dbReference type="ARBA" id="ARBA00024536"/>
    </source>
</evidence>
<comment type="pathway">
    <text evidence="9">Porphyrin-containing compound metabolism; protoheme biosynthesis; protoheme from protoporphyrin-IX: step 1/1.</text>
</comment>
<sequence>MAKVSVILANLGTPDEPTAKAVSSYLGEFLSDPRVVDVSQPKWGIILRFIRFFRSPKVAKIYQSVWSDKGSPLLAISQAQRDGLQQLLSELYPQHQWTVVLGMTYGEPSLQEVTTQVFNHHPEHVILLPAYPQFSSTTVLPVIDAFNRGYAHKNQRLVAPFSIVHNYHLHASYIYTLAQSIREHIAELEGIPVAQVNPASYFHAQNKLFMSYHGIPTRYAQELQDPYPQQCEATTLALAQALGLKPEQYQMTYQSVFGKEPWLEPQTDHTLTSYAQANPGAQAMVICPGFAADCIETLEEIAEQNRDLFLEHGGSKFSLVPCLNAKSEHLRMFIDVLKPYIDLIETQHLDLYKK</sequence>
<gene>
    <name evidence="9" type="primary">hemH</name>
    <name evidence="11" type="ORF">CKF59_04385</name>
</gene>
<dbReference type="Gene3D" id="3.40.50.1400">
    <property type="match status" value="2"/>
</dbReference>
<accession>A0A3A1YC43</accession>
<protein>
    <recommendedName>
        <fullName evidence="9">Ferrochelatase</fullName>
        <ecNumber evidence="9">4.98.1.1</ecNumber>
    </recommendedName>
    <alternativeName>
        <fullName evidence="9">Heme synthase</fullName>
    </alternativeName>
    <alternativeName>
        <fullName evidence="9">Protoheme ferro-lyase</fullName>
    </alternativeName>
</protein>
<comment type="catalytic activity">
    <reaction evidence="9">
        <text>heme b + 2 H(+) = protoporphyrin IX + Fe(2+)</text>
        <dbReference type="Rhea" id="RHEA:22584"/>
        <dbReference type="ChEBI" id="CHEBI:15378"/>
        <dbReference type="ChEBI" id="CHEBI:29033"/>
        <dbReference type="ChEBI" id="CHEBI:57306"/>
        <dbReference type="ChEBI" id="CHEBI:60344"/>
        <dbReference type="EC" id="4.98.1.1"/>
    </reaction>
</comment>
<keyword evidence="2 9" id="KW-0963">Cytoplasm</keyword>
<organism evidence="11 12">
    <name type="scientific">Psittacicella gerlachiana</name>
    <dbReference type="NCBI Taxonomy" id="2028574"/>
    <lineage>
        <taxon>Bacteria</taxon>
        <taxon>Pseudomonadati</taxon>
        <taxon>Pseudomonadota</taxon>
        <taxon>Gammaproteobacteria</taxon>
        <taxon>Pasteurellales</taxon>
        <taxon>Psittacicellaceae</taxon>
        <taxon>Psittacicella</taxon>
    </lineage>
</organism>
<dbReference type="FunFam" id="3.40.50.1400:FF:000002">
    <property type="entry name" value="Ferrochelatase"/>
    <property type="match status" value="1"/>
</dbReference>
<keyword evidence="3 9" id="KW-0479">Metal-binding</keyword>
<comment type="catalytic activity">
    <reaction evidence="8">
        <text>Fe-coproporphyrin III + 2 H(+) = coproporphyrin III + Fe(2+)</text>
        <dbReference type="Rhea" id="RHEA:49572"/>
        <dbReference type="ChEBI" id="CHEBI:15378"/>
        <dbReference type="ChEBI" id="CHEBI:29033"/>
        <dbReference type="ChEBI" id="CHEBI:68438"/>
        <dbReference type="ChEBI" id="CHEBI:131725"/>
        <dbReference type="EC" id="4.99.1.9"/>
    </reaction>
    <physiologicalReaction direction="right-to-left" evidence="8">
        <dbReference type="Rhea" id="RHEA:49574"/>
    </physiologicalReaction>
</comment>
<dbReference type="NCBIfam" id="TIGR00109">
    <property type="entry name" value="hemH"/>
    <property type="match status" value="1"/>
</dbReference>
<evidence type="ECO:0000256" key="2">
    <source>
        <dbReference type="ARBA" id="ARBA00022490"/>
    </source>
</evidence>
<dbReference type="EC" id="4.98.1.1" evidence="9"/>
<keyword evidence="4 9" id="KW-0408">Iron</keyword>
<dbReference type="SUPFAM" id="SSF53800">
    <property type="entry name" value="Chelatase"/>
    <property type="match status" value="1"/>
</dbReference>
<dbReference type="OrthoDB" id="9809741at2"/>
<reference evidence="11 12" key="1">
    <citation type="submission" date="2017-08" db="EMBL/GenBank/DDBJ databases">
        <title>Reclassification of Bisgaard taxon 37 and 44.</title>
        <authorList>
            <person name="Christensen H."/>
        </authorList>
    </citation>
    <scope>NUCLEOTIDE SEQUENCE [LARGE SCALE GENOMIC DNA]</scope>
    <source>
        <strain evidence="11 12">EEAB3T1</strain>
    </source>
</reference>
<dbReference type="InterPro" id="IPR001015">
    <property type="entry name" value="Ferrochelatase"/>
</dbReference>
<dbReference type="GO" id="GO:0004325">
    <property type="term" value="F:ferrochelatase activity"/>
    <property type="evidence" value="ECO:0007669"/>
    <property type="project" value="UniProtKB-UniRule"/>
</dbReference>
<evidence type="ECO:0000256" key="3">
    <source>
        <dbReference type="ARBA" id="ARBA00022723"/>
    </source>
</evidence>
<dbReference type="CDD" id="cd03411">
    <property type="entry name" value="Ferrochelatase_N"/>
    <property type="match status" value="1"/>
</dbReference>
<proteinExistence type="inferred from homology"/>
<feature type="binding site" evidence="9">
    <location>
        <position position="296"/>
    </location>
    <ligand>
        <name>Fe(2+)</name>
        <dbReference type="ChEBI" id="CHEBI:29033"/>
    </ligand>
</feature>
<comment type="subcellular location">
    <subcellularLocation>
        <location evidence="9">Cytoplasm</location>
    </subcellularLocation>
</comment>
<keyword evidence="7 9" id="KW-0627">Porphyrin biosynthesis</keyword>
<dbReference type="HAMAP" id="MF_00323">
    <property type="entry name" value="Ferrochelatase"/>
    <property type="match status" value="1"/>
</dbReference>
<dbReference type="AlphaFoldDB" id="A0A3A1YC43"/>
<dbReference type="GO" id="GO:0046872">
    <property type="term" value="F:metal ion binding"/>
    <property type="evidence" value="ECO:0007669"/>
    <property type="project" value="UniProtKB-KW"/>
</dbReference>
<dbReference type="UniPathway" id="UPA00252">
    <property type="reaction ID" value="UER00325"/>
</dbReference>
<name>A0A3A1YC43_9GAMM</name>
<dbReference type="Pfam" id="PF00762">
    <property type="entry name" value="Ferrochelatase"/>
    <property type="match status" value="1"/>
</dbReference>
<evidence type="ECO:0000256" key="10">
    <source>
        <dbReference type="RuleBase" id="RU004185"/>
    </source>
</evidence>
<comment type="similarity">
    <text evidence="1 9 10">Belongs to the ferrochelatase family.</text>
</comment>
<keyword evidence="5 9" id="KW-0350">Heme biosynthesis</keyword>
<dbReference type="InterPro" id="IPR033644">
    <property type="entry name" value="Ferrochelatase_C"/>
</dbReference>
<dbReference type="RefSeq" id="WP_119534760.1">
    <property type="nucleotide sequence ID" value="NZ_NRJF01000116.1"/>
</dbReference>
<evidence type="ECO:0000313" key="11">
    <source>
        <dbReference type="EMBL" id="RIY34946.1"/>
    </source>
</evidence>
<feature type="binding site" evidence="9">
    <location>
        <position position="213"/>
    </location>
    <ligand>
        <name>Fe(2+)</name>
        <dbReference type="ChEBI" id="CHEBI:29033"/>
    </ligand>
</feature>
<dbReference type="PANTHER" id="PTHR11108:SF1">
    <property type="entry name" value="FERROCHELATASE, MITOCHONDRIAL"/>
    <property type="match status" value="1"/>
</dbReference>
<dbReference type="InterPro" id="IPR033659">
    <property type="entry name" value="Ferrochelatase_N"/>
</dbReference>
<keyword evidence="6 9" id="KW-0456">Lyase</keyword>
<evidence type="ECO:0000256" key="4">
    <source>
        <dbReference type="ARBA" id="ARBA00023004"/>
    </source>
</evidence>
<dbReference type="CDD" id="cd00419">
    <property type="entry name" value="Ferrochelatase_C"/>
    <property type="match status" value="1"/>
</dbReference>
<keyword evidence="12" id="KW-1185">Reference proteome</keyword>
<comment type="function">
    <text evidence="9">Catalyzes the ferrous insertion into protoporphyrin IX.</text>
</comment>
<evidence type="ECO:0000313" key="12">
    <source>
        <dbReference type="Proteomes" id="UP000265964"/>
    </source>
</evidence>